<name>A0A7Y0L2B1_9FIRM</name>
<organism evidence="4 5">
    <name type="scientific">Sulfobacillus harzensis</name>
    <dbReference type="NCBI Taxonomy" id="2729629"/>
    <lineage>
        <taxon>Bacteria</taxon>
        <taxon>Bacillati</taxon>
        <taxon>Bacillota</taxon>
        <taxon>Clostridia</taxon>
        <taxon>Eubacteriales</taxon>
        <taxon>Clostridiales Family XVII. Incertae Sedis</taxon>
        <taxon>Sulfobacillus</taxon>
    </lineage>
</organism>
<dbReference type="InterPro" id="IPR001375">
    <property type="entry name" value="Peptidase_S9_cat"/>
</dbReference>
<evidence type="ECO:0000259" key="3">
    <source>
        <dbReference type="Pfam" id="PF00326"/>
    </source>
</evidence>
<dbReference type="GO" id="GO:0006508">
    <property type="term" value="P:proteolysis"/>
    <property type="evidence" value="ECO:0007669"/>
    <property type="project" value="InterPro"/>
</dbReference>
<dbReference type="InterPro" id="IPR011042">
    <property type="entry name" value="6-blade_b-propeller_TolB-like"/>
</dbReference>
<dbReference type="AlphaFoldDB" id="A0A7Y0L2B1"/>
<keyword evidence="2" id="KW-0645">Protease</keyword>
<dbReference type="SUPFAM" id="SSF82171">
    <property type="entry name" value="DPP6 N-terminal domain-like"/>
    <property type="match status" value="1"/>
</dbReference>
<dbReference type="RefSeq" id="WP_169096743.1">
    <property type="nucleotide sequence ID" value="NZ_JABBVZ010000007.1"/>
</dbReference>
<evidence type="ECO:0000313" key="5">
    <source>
        <dbReference type="Proteomes" id="UP000533476"/>
    </source>
</evidence>
<dbReference type="Gene3D" id="2.120.10.30">
    <property type="entry name" value="TolB, C-terminal domain"/>
    <property type="match status" value="2"/>
</dbReference>
<feature type="domain" description="Peptidase S9 prolyl oligopeptidase catalytic" evidence="3">
    <location>
        <begin position="426"/>
        <end position="634"/>
    </location>
</feature>
<dbReference type="InterPro" id="IPR011659">
    <property type="entry name" value="WD40"/>
</dbReference>
<dbReference type="PANTHER" id="PTHR42776">
    <property type="entry name" value="SERINE PEPTIDASE S9 FAMILY MEMBER"/>
    <property type="match status" value="1"/>
</dbReference>
<dbReference type="PANTHER" id="PTHR42776:SF27">
    <property type="entry name" value="DIPEPTIDYL PEPTIDASE FAMILY MEMBER 6"/>
    <property type="match status" value="1"/>
</dbReference>
<keyword evidence="2" id="KW-0720">Serine protease</keyword>
<accession>A0A7Y0L2B1</accession>
<reference evidence="4 5" key="1">
    <citation type="submission" date="2020-04" db="EMBL/GenBank/DDBJ databases">
        <authorList>
            <person name="Zhang R."/>
            <person name="Schippers A."/>
        </authorList>
    </citation>
    <scope>NUCLEOTIDE SEQUENCE [LARGE SCALE GENOMIC DNA]</scope>
    <source>
        <strain evidence="4 5">DSM 109850</strain>
    </source>
</reference>
<dbReference type="InterPro" id="IPR029058">
    <property type="entry name" value="AB_hydrolase_fold"/>
</dbReference>
<protein>
    <submittedName>
        <fullName evidence="4">S9 family peptidase</fullName>
    </submittedName>
</protein>
<evidence type="ECO:0000313" key="4">
    <source>
        <dbReference type="EMBL" id="NMP21416.1"/>
    </source>
</evidence>
<gene>
    <name evidence="4" type="ORF">HIJ39_03465</name>
</gene>
<dbReference type="EMBL" id="JABBVZ010000007">
    <property type="protein sequence ID" value="NMP21416.1"/>
    <property type="molecule type" value="Genomic_DNA"/>
</dbReference>
<dbReference type="Pfam" id="PF07676">
    <property type="entry name" value="PD40"/>
    <property type="match status" value="2"/>
</dbReference>
<keyword evidence="5" id="KW-1185">Reference proteome</keyword>
<dbReference type="SUPFAM" id="SSF53474">
    <property type="entry name" value="alpha/beta-Hydrolases"/>
    <property type="match status" value="1"/>
</dbReference>
<comment type="caution">
    <text evidence="4">The sequence shown here is derived from an EMBL/GenBank/DDBJ whole genome shotgun (WGS) entry which is preliminary data.</text>
</comment>
<dbReference type="Pfam" id="PF00326">
    <property type="entry name" value="Peptidase_S9"/>
    <property type="match status" value="1"/>
</dbReference>
<sequence>MTPFTPEDIVQLKEPSHVRVHPYRRVAAYALSQFDGDARVSTIRVEGPDMDGAMEVKGTHLHHPEWAPDGEGLAYVEGPTESGSWLHVVDRHGRAIRSPIAIPGDGTSLAWNPDGRRVAVEYVSNPRESDAEVRIVRRLRHHFDSRGYIGSRLWTVAVVDLEQGILDPISPESFHHFTPSWSPDGRLLTLVTTRSQDWDREWVWDVYTVDIESRRWERVTDASGVALYPVWAPDGAAIAFLHNHSRDTGSTADYHLHEARRVQGGWRVACLSHDLDRGAALVHEPPEPGGGKPVYTPDGSAILWVVNQGGQYHLMRTGRNGEHTLIDRHQGWPTLSTDGQTRAQLVFRPDSPPLVTLKDESGTVLAEVDDNLWLQDKVVCRNPEEYAFESDGTTVTAWLWSLPNRSADHPWLLQFHGGPHGAFGPYFSHTQQILASEGYLVAALNYRGSAGFGQGFADLVHANWGPLEGRDGIHLMDALISDGRVRATAQVGVFGPSYGGFMTNWMVTHYPERVNAGVAISTVSHLLTSALGIDHWESLATDQGGAPWEIPGYYHDHSPLMHADRIGAPLLLLHGEDDMTCPLIEAEMMFAALRMQGKPVELVRYVRESHAFHRAGRPGTLVDAHGRMLAWFSNLR</sequence>
<dbReference type="GO" id="GO:0004252">
    <property type="term" value="F:serine-type endopeptidase activity"/>
    <property type="evidence" value="ECO:0007669"/>
    <property type="project" value="TreeGrafter"/>
</dbReference>
<keyword evidence="1" id="KW-0378">Hydrolase</keyword>
<proteinExistence type="predicted"/>
<dbReference type="Proteomes" id="UP000533476">
    <property type="component" value="Unassembled WGS sequence"/>
</dbReference>
<dbReference type="Gene3D" id="3.40.50.1820">
    <property type="entry name" value="alpha/beta hydrolase"/>
    <property type="match status" value="1"/>
</dbReference>
<evidence type="ECO:0000256" key="1">
    <source>
        <dbReference type="ARBA" id="ARBA00022801"/>
    </source>
</evidence>
<evidence type="ECO:0000256" key="2">
    <source>
        <dbReference type="ARBA" id="ARBA00022825"/>
    </source>
</evidence>